<dbReference type="STRING" id="1137991.SAMN05660642_04227"/>
<dbReference type="InterPro" id="IPR050266">
    <property type="entry name" value="AB_hydrolase_sf"/>
</dbReference>
<dbReference type="RefSeq" id="WP_091223058.1">
    <property type="nucleotide sequence ID" value="NZ_FNHE01000013.1"/>
</dbReference>
<dbReference type="Gene3D" id="3.40.50.1820">
    <property type="entry name" value="alpha/beta hydrolase"/>
    <property type="match status" value="1"/>
</dbReference>
<dbReference type="OrthoDB" id="812569at2"/>
<evidence type="ECO:0000313" key="3">
    <source>
        <dbReference type="Proteomes" id="UP000198680"/>
    </source>
</evidence>
<evidence type="ECO:0000313" key="2">
    <source>
        <dbReference type="EMBL" id="SDN17353.1"/>
    </source>
</evidence>
<dbReference type="GO" id="GO:0003824">
    <property type="term" value="F:catalytic activity"/>
    <property type="evidence" value="ECO:0007669"/>
    <property type="project" value="InterPro"/>
</dbReference>
<keyword evidence="3" id="KW-1185">Reference proteome</keyword>
<dbReference type="PRINTS" id="PR00412">
    <property type="entry name" value="EPOXHYDRLASE"/>
</dbReference>
<dbReference type="NCBIfam" id="NF002938">
    <property type="entry name" value="PRK03592.1"/>
    <property type="match status" value="1"/>
</dbReference>
<dbReference type="InterPro" id="IPR029058">
    <property type="entry name" value="AB_hydrolase_fold"/>
</dbReference>
<organism evidence="2 3">
    <name type="scientific">Geodermatophilus siccatus</name>
    <dbReference type="NCBI Taxonomy" id="1137991"/>
    <lineage>
        <taxon>Bacteria</taxon>
        <taxon>Bacillati</taxon>
        <taxon>Actinomycetota</taxon>
        <taxon>Actinomycetes</taxon>
        <taxon>Geodermatophilales</taxon>
        <taxon>Geodermatophilaceae</taxon>
        <taxon>Geodermatophilus</taxon>
    </lineage>
</organism>
<evidence type="ECO:0000259" key="1">
    <source>
        <dbReference type="Pfam" id="PF00561"/>
    </source>
</evidence>
<proteinExistence type="predicted"/>
<dbReference type="Pfam" id="PF00561">
    <property type="entry name" value="Abhydrolase_1"/>
    <property type="match status" value="1"/>
</dbReference>
<name>A0A1G9ZA96_9ACTN</name>
<dbReference type="PANTHER" id="PTHR43798">
    <property type="entry name" value="MONOACYLGLYCEROL LIPASE"/>
    <property type="match status" value="1"/>
</dbReference>
<gene>
    <name evidence="2" type="ORF">SAMN05660642_04227</name>
</gene>
<reference evidence="3" key="1">
    <citation type="submission" date="2016-10" db="EMBL/GenBank/DDBJ databases">
        <authorList>
            <person name="Varghese N."/>
            <person name="Submissions S."/>
        </authorList>
    </citation>
    <scope>NUCLEOTIDE SEQUENCE [LARGE SCALE GENOMIC DNA]</scope>
    <source>
        <strain evidence="3">DSM 45419</strain>
    </source>
</reference>
<dbReference type="GO" id="GO:0016020">
    <property type="term" value="C:membrane"/>
    <property type="evidence" value="ECO:0007669"/>
    <property type="project" value="TreeGrafter"/>
</dbReference>
<feature type="domain" description="AB hydrolase-1" evidence="1">
    <location>
        <begin position="39"/>
        <end position="159"/>
    </location>
</feature>
<dbReference type="PANTHER" id="PTHR43798:SF24">
    <property type="entry name" value="CIS-3-ALKYL-4-ALKYLOXETAN-2-ONE DECARBOXYLASE"/>
    <property type="match status" value="1"/>
</dbReference>
<protein>
    <submittedName>
        <fullName evidence="2">Haloalkane dehalogenase</fullName>
    </submittedName>
</protein>
<dbReference type="EMBL" id="FNHE01000013">
    <property type="protein sequence ID" value="SDN17353.1"/>
    <property type="molecule type" value="Genomic_DNA"/>
</dbReference>
<dbReference type="AlphaFoldDB" id="A0A1G9ZA96"/>
<dbReference type="Proteomes" id="UP000198680">
    <property type="component" value="Unassembled WGS sequence"/>
</dbReference>
<dbReference type="SUPFAM" id="SSF53474">
    <property type="entry name" value="alpha/beta-Hydrolases"/>
    <property type="match status" value="1"/>
</dbReference>
<accession>A0A1G9ZA96</accession>
<dbReference type="InterPro" id="IPR000639">
    <property type="entry name" value="Epox_hydrolase-like"/>
</dbReference>
<sequence length="301" mass="33793">MAADDVSPEDPFPRKRVRVDRRADGNLHMAYVEVGEGDPIVFLHGNPTSSYLWRNVIPHVQHLGRCLAPDLIGMGESDKLPSPDRGTYSFSAHAGFLERFLEEVGATERVTLVLHDWGSALGFDWAHRHAGAVRGLAFTEALVVPLTWADWPADARRIFRTMRGPDGEAAVLENNVFVERILPASVTRGLSPEAHARYREPFADPAHRWPTLEWPRQLPIENVPPKVRDVVARYGQWLRTSDVPKLFLNAEPGSILVGRPRAFVRKWKALTEVTVPGSHFVPEDSPHEIGRALAEWIPTLR</sequence>
<dbReference type="InterPro" id="IPR000073">
    <property type="entry name" value="AB_hydrolase_1"/>
</dbReference>